<dbReference type="InterPro" id="IPR052895">
    <property type="entry name" value="HetReg/Transcr_Mod"/>
</dbReference>
<gene>
    <name evidence="2" type="ORF">CC86DRAFT_301307</name>
</gene>
<name>A0A6A6ZNV1_9PLEO</name>
<reference evidence="2" key="1">
    <citation type="journal article" date="2020" name="Stud. Mycol.">
        <title>101 Dothideomycetes genomes: a test case for predicting lifestyles and emergence of pathogens.</title>
        <authorList>
            <person name="Haridas S."/>
            <person name="Albert R."/>
            <person name="Binder M."/>
            <person name="Bloem J."/>
            <person name="Labutti K."/>
            <person name="Salamov A."/>
            <person name="Andreopoulos B."/>
            <person name="Baker S."/>
            <person name="Barry K."/>
            <person name="Bills G."/>
            <person name="Bluhm B."/>
            <person name="Cannon C."/>
            <person name="Castanera R."/>
            <person name="Culley D."/>
            <person name="Daum C."/>
            <person name="Ezra D."/>
            <person name="Gonzalez J."/>
            <person name="Henrissat B."/>
            <person name="Kuo A."/>
            <person name="Liang C."/>
            <person name="Lipzen A."/>
            <person name="Lutzoni F."/>
            <person name="Magnuson J."/>
            <person name="Mondo S."/>
            <person name="Nolan M."/>
            <person name="Ohm R."/>
            <person name="Pangilinan J."/>
            <person name="Park H.-J."/>
            <person name="Ramirez L."/>
            <person name="Alfaro M."/>
            <person name="Sun H."/>
            <person name="Tritt A."/>
            <person name="Yoshinaga Y."/>
            <person name="Zwiers L.-H."/>
            <person name="Turgeon B."/>
            <person name="Goodwin S."/>
            <person name="Spatafora J."/>
            <person name="Crous P."/>
            <person name="Grigoriev I."/>
        </authorList>
    </citation>
    <scope>NUCLEOTIDE SEQUENCE</scope>
    <source>
        <strain evidence="2">CBS 113818</strain>
    </source>
</reference>
<dbReference type="InterPro" id="IPR010730">
    <property type="entry name" value="HET"/>
</dbReference>
<organism evidence="2 3">
    <name type="scientific">Ophiobolus disseminans</name>
    <dbReference type="NCBI Taxonomy" id="1469910"/>
    <lineage>
        <taxon>Eukaryota</taxon>
        <taxon>Fungi</taxon>
        <taxon>Dikarya</taxon>
        <taxon>Ascomycota</taxon>
        <taxon>Pezizomycotina</taxon>
        <taxon>Dothideomycetes</taxon>
        <taxon>Pleosporomycetidae</taxon>
        <taxon>Pleosporales</taxon>
        <taxon>Pleosporineae</taxon>
        <taxon>Phaeosphaeriaceae</taxon>
        <taxon>Ophiobolus</taxon>
    </lineage>
</organism>
<keyword evidence="3" id="KW-1185">Reference proteome</keyword>
<proteinExistence type="predicted"/>
<dbReference type="PANTHER" id="PTHR24148">
    <property type="entry name" value="ANKYRIN REPEAT DOMAIN-CONTAINING PROTEIN 39 HOMOLOG-RELATED"/>
    <property type="match status" value="1"/>
</dbReference>
<evidence type="ECO:0000313" key="3">
    <source>
        <dbReference type="Proteomes" id="UP000799424"/>
    </source>
</evidence>
<evidence type="ECO:0000313" key="2">
    <source>
        <dbReference type="EMBL" id="KAF2821937.1"/>
    </source>
</evidence>
<dbReference type="PANTHER" id="PTHR24148:SF73">
    <property type="entry name" value="HET DOMAIN PROTEIN (AFU_ORTHOLOGUE AFUA_8G01020)"/>
    <property type="match status" value="1"/>
</dbReference>
<dbReference type="OrthoDB" id="2157530at2759"/>
<dbReference type="EMBL" id="MU006235">
    <property type="protein sequence ID" value="KAF2821937.1"/>
    <property type="molecule type" value="Genomic_DNA"/>
</dbReference>
<feature type="domain" description="Heterokaryon incompatibility" evidence="1">
    <location>
        <begin position="47"/>
        <end position="190"/>
    </location>
</feature>
<evidence type="ECO:0000259" key="1">
    <source>
        <dbReference type="Pfam" id="PF06985"/>
    </source>
</evidence>
<dbReference type="Pfam" id="PF06985">
    <property type="entry name" value="HET"/>
    <property type="match status" value="1"/>
</dbReference>
<sequence length="314" mass="36438">MSHSSAFQHQPLDRTKSSLRLLTIRSNRSPKGLIKCRMWHDDVETIYTCLSYVWGSGNERHEIEINGRTFLVRQNLWDFLDVARKKYGDDQQAFWIDALCIDQDSLSERNHQVAQMGLIYSKADDVIAWLGFSEGIGRAFAFCNELNALKPATRTEAHKLWGREWSQTLSSDWFEFQSHQYWTRAWITQEVLLARRLKILVNDSEFDPSQCSALRLLLPDINTDDVRYPSTVRGWSGSNAFNTYLQVACKKKIYEKKKLVDLFEELPRRQCQIPRDQIYSLLSLASDTTSISVDYGSSDEQFISHVLDTFEDSL</sequence>
<dbReference type="AlphaFoldDB" id="A0A6A6ZNV1"/>
<accession>A0A6A6ZNV1</accession>
<protein>
    <submittedName>
        <fullName evidence="2">HET-domain-containing protein</fullName>
    </submittedName>
</protein>
<feature type="non-terminal residue" evidence="2">
    <location>
        <position position="314"/>
    </location>
</feature>
<dbReference type="Proteomes" id="UP000799424">
    <property type="component" value="Unassembled WGS sequence"/>
</dbReference>